<evidence type="ECO:0000313" key="3">
    <source>
        <dbReference type="Proteomes" id="UP000299102"/>
    </source>
</evidence>
<reference evidence="2 3" key="1">
    <citation type="journal article" date="2019" name="Commun. Biol.">
        <title>The bagworm genome reveals a unique fibroin gene that provides high tensile strength.</title>
        <authorList>
            <person name="Kono N."/>
            <person name="Nakamura H."/>
            <person name="Ohtoshi R."/>
            <person name="Tomita M."/>
            <person name="Numata K."/>
            <person name="Arakawa K."/>
        </authorList>
    </citation>
    <scope>NUCLEOTIDE SEQUENCE [LARGE SCALE GENOMIC DNA]</scope>
</reference>
<evidence type="ECO:0000313" key="2">
    <source>
        <dbReference type="EMBL" id="GBP95595.1"/>
    </source>
</evidence>
<keyword evidence="3" id="KW-1185">Reference proteome</keyword>
<dbReference type="Proteomes" id="UP000299102">
    <property type="component" value="Unassembled WGS sequence"/>
</dbReference>
<name>A0A4C2A9C8_EUMVA</name>
<sequence length="244" mass="28029">MPKVANEIFRIPKGVTELGCVKRLTLPWRGYESTVSLNVQRSWGGEIETRQNENECVALERMRVVYLLQASASTNSSAVPVFAVYEIRETLRIAAHRNYDNREFKTAIHDSDVNRPPRADIWSNFKLHRLNNIISIDICHHRRRYHPCVNRKDPPRTGRVAQKLVVPGSQEKQRATPRPGLYAAASGRRGAARRYGNTSKRLSHEPEANAADYSSRITTSTQRLALYVHMDRQLIRTLYIVVRR</sequence>
<organism evidence="2 3">
    <name type="scientific">Eumeta variegata</name>
    <name type="common">Bagworm moth</name>
    <name type="synonym">Eumeta japonica</name>
    <dbReference type="NCBI Taxonomy" id="151549"/>
    <lineage>
        <taxon>Eukaryota</taxon>
        <taxon>Metazoa</taxon>
        <taxon>Ecdysozoa</taxon>
        <taxon>Arthropoda</taxon>
        <taxon>Hexapoda</taxon>
        <taxon>Insecta</taxon>
        <taxon>Pterygota</taxon>
        <taxon>Neoptera</taxon>
        <taxon>Endopterygota</taxon>
        <taxon>Lepidoptera</taxon>
        <taxon>Glossata</taxon>
        <taxon>Ditrysia</taxon>
        <taxon>Tineoidea</taxon>
        <taxon>Psychidae</taxon>
        <taxon>Oiketicinae</taxon>
        <taxon>Eumeta</taxon>
    </lineage>
</organism>
<dbReference type="OrthoDB" id="6109at2759"/>
<feature type="compositionally biased region" description="Low complexity" evidence="1">
    <location>
        <begin position="180"/>
        <end position="196"/>
    </location>
</feature>
<accession>A0A4C2A9C8</accession>
<dbReference type="EMBL" id="BGZK01002656">
    <property type="protein sequence ID" value="GBP95595.1"/>
    <property type="molecule type" value="Genomic_DNA"/>
</dbReference>
<dbReference type="AlphaFoldDB" id="A0A4C2A9C8"/>
<feature type="region of interest" description="Disordered" evidence="1">
    <location>
        <begin position="165"/>
        <end position="214"/>
    </location>
</feature>
<comment type="caution">
    <text evidence="2">The sequence shown here is derived from an EMBL/GenBank/DDBJ whole genome shotgun (WGS) entry which is preliminary data.</text>
</comment>
<evidence type="ECO:0000256" key="1">
    <source>
        <dbReference type="SAM" id="MobiDB-lite"/>
    </source>
</evidence>
<protein>
    <submittedName>
        <fullName evidence="2">Uncharacterized protein</fullName>
    </submittedName>
</protein>
<gene>
    <name evidence="2" type="ORF">EVAR_60095_1</name>
</gene>
<proteinExistence type="predicted"/>